<proteinExistence type="predicted"/>
<protein>
    <submittedName>
        <fullName evidence="1">Uncharacterized protein</fullName>
    </submittedName>
</protein>
<accession>A0A0A8ZKL6</accession>
<reference evidence="1" key="2">
    <citation type="journal article" date="2015" name="Data Brief">
        <title>Shoot transcriptome of the giant reed, Arundo donax.</title>
        <authorList>
            <person name="Barrero R.A."/>
            <person name="Guerrero F.D."/>
            <person name="Moolhuijzen P."/>
            <person name="Goolsby J.A."/>
            <person name="Tidwell J."/>
            <person name="Bellgard S.E."/>
            <person name="Bellgard M.I."/>
        </authorList>
    </citation>
    <scope>NUCLEOTIDE SEQUENCE</scope>
    <source>
        <tissue evidence="1">Shoot tissue taken approximately 20 cm above the soil surface</tissue>
    </source>
</reference>
<evidence type="ECO:0000313" key="1">
    <source>
        <dbReference type="EMBL" id="JAD35397.1"/>
    </source>
</evidence>
<sequence>MRIRSFFIRPLLINSMKIH</sequence>
<name>A0A0A8ZKL6_ARUDO</name>
<organism evidence="1">
    <name type="scientific">Arundo donax</name>
    <name type="common">Giant reed</name>
    <name type="synonym">Donax arundinaceus</name>
    <dbReference type="NCBI Taxonomy" id="35708"/>
    <lineage>
        <taxon>Eukaryota</taxon>
        <taxon>Viridiplantae</taxon>
        <taxon>Streptophyta</taxon>
        <taxon>Embryophyta</taxon>
        <taxon>Tracheophyta</taxon>
        <taxon>Spermatophyta</taxon>
        <taxon>Magnoliopsida</taxon>
        <taxon>Liliopsida</taxon>
        <taxon>Poales</taxon>
        <taxon>Poaceae</taxon>
        <taxon>PACMAD clade</taxon>
        <taxon>Arundinoideae</taxon>
        <taxon>Arundineae</taxon>
        <taxon>Arundo</taxon>
    </lineage>
</organism>
<reference evidence="1" key="1">
    <citation type="submission" date="2014-09" db="EMBL/GenBank/DDBJ databases">
        <authorList>
            <person name="Magalhaes I.L.F."/>
            <person name="Oliveira U."/>
            <person name="Santos F.R."/>
            <person name="Vidigal T.H.D.A."/>
            <person name="Brescovit A.D."/>
            <person name="Santos A.J."/>
        </authorList>
    </citation>
    <scope>NUCLEOTIDE SEQUENCE</scope>
    <source>
        <tissue evidence="1">Shoot tissue taken approximately 20 cm above the soil surface</tissue>
    </source>
</reference>
<dbReference type="AlphaFoldDB" id="A0A0A8ZKL6"/>
<dbReference type="EMBL" id="GBRH01262498">
    <property type="protein sequence ID" value="JAD35397.1"/>
    <property type="molecule type" value="Transcribed_RNA"/>
</dbReference>